<evidence type="ECO:0000259" key="4">
    <source>
        <dbReference type="SMART" id="SM00822"/>
    </source>
</evidence>
<organism evidence="5 6">
    <name type="scientific">Jannaschia donghaensis</name>
    <dbReference type="NCBI Taxonomy" id="420998"/>
    <lineage>
        <taxon>Bacteria</taxon>
        <taxon>Pseudomonadati</taxon>
        <taxon>Pseudomonadota</taxon>
        <taxon>Alphaproteobacteria</taxon>
        <taxon>Rhodobacterales</taxon>
        <taxon>Roseobacteraceae</taxon>
        <taxon>Jannaschia</taxon>
    </lineage>
</organism>
<dbReference type="InterPro" id="IPR020904">
    <property type="entry name" value="Sc_DH/Rdtase_CS"/>
</dbReference>
<dbReference type="Gene3D" id="3.40.50.720">
    <property type="entry name" value="NAD(P)-binding Rossmann-like Domain"/>
    <property type="match status" value="1"/>
</dbReference>
<dbReference type="PANTHER" id="PTHR43669:SF3">
    <property type="entry name" value="ALCOHOL DEHYDROGENASE, PUTATIVE (AFU_ORTHOLOGUE AFUA_3G03445)-RELATED"/>
    <property type="match status" value="1"/>
</dbReference>
<keyword evidence="6" id="KW-1185">Reference proteome</keyword>
<dbReference type="AlphaFoldDB" id="A0A0M6YI60"/>
<dbReference type="PRINTS" id="PR00081">
    <property type="entry name" value="GDHRDH"/>
</dbReference>
<proteinExistence type="inferred from homology"/>
<feature type="domain" description="Ketoreductase" evidence="4">
    <location>
        <begin position="7"/>
        <end position="192"/>
    </location>
</feature>
<dbReference type="PROSITE" id="PS00061">
    <property type="entry name" value="ADH_SHORT"/>
    <property type="match status" value="1"/>
</dbReference>
<evidence type="ECO:0000256" key="3">
    <source>
        <dbReference type="RuleBase" id="RU000363"/>
    </source>
</evidence>
<reference evidence="5 6" key="1">
    <citation type="submission" date="2015-07" db="EMBL/GenBank/DDBJ databases">
        <authorList>
            <person name="Noorani M."/>
        </authorList>
    </citation>
    <scope>NUCLEOTIDE SEQUENCE [LARGE SCALE GENOMIC DNA]</scope>
    <source>
        <strain evidence="5 6">CECT 7802</strain>
    </source>
</reference>
<dbReference type="FunFam" id="3.40.50.720:FF:000084">
    <property type="entry name" value="Short-chain dehydrogenase reductase"/>
    <property type="match status" value="1"/>
</dbReference>
<dbReference type="STRING" id="420998.JDO7802_01378"/>
<dbReference type="Pfam" id="PF00106">
    <property type="entry name" value="adh_short"/>
    <property type="match status" value="1"/>
</dbReference>
<dbReference type="InterPro" id="IPR057326">
    <property type="entry name" value="KR_dom"/>
</dbReference>
<dbReference type="InterPro" id="IPR036291">
    <property type="entry name" value="NAD(P)-bd_dom_sf"/>
</dbReference>
<dbReference type="SMART" id="SM00822">
    <property type="entry name" value="PKS_KR"/>
    <property type="match status" value="1"/>
</dbReference>
<dbReference type="PRINTS" id="PR00080">
    <property type="entry name" value="SDRFAMILY"/>
</dbReference>
<evidence type="ECO:0000313" key="5">
    <source>
        <dbReference type="EMBL" id="CTQ49365.1"/>
    </source>
</evidence>
<keyword evidence="2 5" id="KW-0560">Oxidoreductase</keyword>
<name>A0A0M6YI60_9RHOB</name>
<protein>
    <submittedName>
        <fullName evidence="5">2-(R)-hydroxypropyl-CoM dehydrogenase</fullName>
        <ecNumber evidence="5">1.1.1.268</ecNumber>
    </submittedName>
</protein>
<dbReference type="EMBL" id="CXSU01000011">
    <property type="protein sequence ID" value="CTQ49365.1"/>
    <property type="molecule type" value="Genomic_DNA"/>
</dbReference>
<dbReference type="SUPFAM" id="SSF51735">
    <property type="entry name" value="NAD(P)-binding Rossmann-fold domains"/>
    <property type="match status" value="1"/>
</dbReference>
<comment type="similarity">
    <text evidence="1 3">Belongs to the short-chain dehydrogenases/reductases (SDR) family.</text>
</comment>
<evidence type="ECO:0000256" key="2">
    <source>
        <dbReference type="ARBA" id="ARBA00023002"/>
    </source>
</evidence>
<dbReference type="CDD" id="cd05233">
    <property type="entry name" value="SDR_c"/>
    <property type="match status" value="1"/>
</dbReference>
<dbReference type="Proteomes" id="UP000049222">
    <property type="component" value="Unassembled WGS sequence"/>
</dbReference>
<evidence type="ECO:0000256" key="1">
    <source>
        <dbReference type="ARBA" id="ARBA00006484"/>
    </source>
</evidence>
<dbReference type="GO" id="GO:0050574">
    <property type="term" value="F:2-(R)-hydroxypropyl-CoM dehydrogenase activity"/>
    <property type="evidence" value="ECO:0007669"/>
    <property type="project" value="UniProtKB-EC"/>
</dbReference>
<accession>A0A0M6YI60</accession>
<evidence type="ECO:0000313" key="6">
    <source>
        <dbReference type="Proteomes" id="UP000049222"/>
    </source>
</evidence>
<dbReference type="PANTHER" id="PTHR43669">
    <property type="entry name" value="5-KETO-D-GLUCONATE 5-REDUCTASE"/>
    <property type="match status" value="1"/>
</dbReference>
<dbReference type="EC" id="1.1.1.268" evidence="5"/>
<dbReference type="OrthoDB" id="9810734at2"/>
<gene>
    <name evidence="5" type="primary">xecD</name>
    <name evidence="5" type="ORF">JDO7802_01378</name>
</gene>
<dbReference type="RefSeq" id="WP_055083904.1">
    <property type="nucleotide sequence ID" value="NZ_CXSU01000011.1"/>
</dbReference>
<dbReference type="InterPro" id="IPR002347">
    <property type="entry name" value="SDR_fam"/>
</dbReference>
<sequence>MPDMTDRTVLITGASRGIGAAAARAFAAKGANVALLSRSTGAIADLAGEIGKTALAIPCDVANWTEMARAVDATVEAFGTLDVIIGNAGIIEPIGPLAEVDVDGWSSVIDVNVKGIFHGLRAALPVMEAQGGGTIITISSGAAHRALPGWSAYCTSKAAAKMLTEAAHAEHGERLRVMGLSPGTVATQMQREIKASGVGPVAQLEWEDHIPPEWVADALVWMCGPDADDLRGTEVSLRDESIRKRIGLA</sequence>